<dbReference type="Proteomes" id="UP001153292">
    <property type="component" value="Chromosome 19"/>
</dbReference>
<evidence type="ECO:0000256" key="4">
    <source>
        <dbReference type="ARBA" id="ARBA00040133"/>
    </source>
</evidence>
<evidence type="ECO:0000256" key="2">
    <source>
        <dbReference type="ARBA" id="ARBA00022803"/>
    </source>
</evidence>
<dbReference type="EMBL" id="OU963912">
    <property type="protein sequence ID" value="CAH0682069.1"/>
    <property type="molecule type" value="Genomic_DNA"/>
</dbReference>
<accession>A0ABN8EDQ1</accession>
<proteinExistence type="inferred from homology"/>
<dbReference type="InterPro" id="IPR051966">
    <property type="entry name" value="RPAP3"/>
</dbReference>
<protein>
    <recommendedName>
        <fullName evidence="4">RNA polymerase II-associated protein 3</fullName>
    </recommendedName>
</protein>
<dbReference type="InterPro" id="IPR025986">
    <property type="entry name" value="RPAP3-like_C"/>
</dbReference>
<gene>
    <name evidence="9" type="ORF">CHILSU_LOCUS4344</name>
</gene>
<feature type="region of interest" description="Disordered" evidence="7">
    <location>
        <begin position="394"/>
        <end position="413"/>
    </location>
</feature>
<dbReference type="PROSITE" id="PS50005">
    <property type="entry name" value="TPR"/>
    <property type="match status" value="2"/>
</dbReference>
<dbReference type="SMART" id="SM00028">
    <property type="entry name" value="TPR"/>
    <property type="match status" value="3"/>
</dbReference>
<dbReference type="Pfam" id="PF13877">
    <property type="entry name" value="RPAP3_C"/>
    <property type="match status" value="1"/>
</dbReference>
<evidence type="ECO:0000256" key="7">
    <source>
        <dbReference type="SAM" id="MobiDB-lite"/>
    </source>
</evidence>
<dbReference type="InterPro" id="IPR019734">
    <property type="entry name" value="TPR_rpt"/>
</dbReference>
<comment type="similarity">
    <text evidence="3">Belongs to the RPAP3 family.</text>
</comment>
<dbReference type="PANTHER" id="PTHR46423">
    <property type="entry name" value="RNA POLYMERASE II-ASSOCIATED PROTEIN 3"/>
    <property type="match status" value="1"/>
</dbReference>
<evidence type="ECO:0000256" key="1">
    <source>
        <dbReference type="ARBA" id="ARBA00022737"/>
    </source>
</evidence>
<feature type="repeat" description="TPR" evidence="5">
    <location>
        <begin position="117"/>
        <end position="150"/>
    </location>
</feature>
<evidence type="ECO:0000313" key="10">
    <source>
        <dbReference type="Proteomes" id="UP001153292"/>
    </source>
</evidence>
<keyword evidence="6" id="KW-0175">Coiled coil</keyword>
<keyword evidence="10" id="KW-1185">Reference proteome</keyword>
<keyword evidence="1" id="KW-0677">Repeat</keyword>
<dbReference type="Gene3D" id="1.25.40.10">
    <property type="entry name" value="Tetratricopeptide repeat domain"/>
    <property type="match status" value="1"/>
</dbReference>
<feature type="domain" description="RNA-polymerase II-associated protein 3-like C-terminal" evidence="8">
    <location>
        <begin position="413"/>
        <end position="501"/>
    </location>
</feature>
<dbReference type="SUPFAM" id="SSF48452">
    <property type="entry name" value="TPR-like"/>
    <property type="match status" value="1"/>
</dbReference>
<feature type="region of interest" description="Disordered" evidence="7">
    <location>
        <begin position="232"/>
        <end position="266"/>
    </location>
</feature>
<evidence type="ECO:0000256" key="5">
    <source>
        <dbReference type="PROSITE-ProRule" id="PRU00339"/>
    </source>
</evidence>
<feature type="coiled-coil region" evidence="6">
    <location>
        <begin position="18"/>
        <end position="45"/>
    </location>
</feature>
<evidence type="ECO:0000259" key="8">
    <source>
        <dbReference type="Pfam" id="PF13877"/>
    </source>
</evidence>
<name>A0ABN8EDQ1_CHISP</name>
<organism evidence="9 10">
    <name type="scientific">Chilo suppressalis</name>
    <name type="common">Asiatic rice borer moth</name>
    <dbReference type="NCBI Taxonomy" id="168631"/>
    <lineage>
        <taxon>Eukaryota</taxon>
        <taxon>Metazoa</taxon>
        <taxon>Ecdysozoa</taxon>
        <taxon>Arthropoda</taxon>
        <taxon>Hexapoda</taxon>
        <taxon>Insecta</taxon>
        <taxon>Pterygota</taxon>
        <taxon>Neoptera</taxon>
        <taxon>Endopterygota</taxon>
        <taxon>Lepidoptera</taxon>
        <taxon>Glossata</taxon>
        <taxon>Ditrysia</taxon>
        <taxon>Pyraloidea</taxon>
        <taxon>Crambidae</taxon>
        <taxon>Crambinae</taxon>
        <taxon>Chilo</taxon>
    </lineage>
</organism>
<dbReference type="PANTHER" id="PTHR46423:SF1">
    <property type="entry name" value="RNA POLYMERASE II-ASSOCIATED PROTEIN 3"/>
    <property type="match status" value="1"/>
</dbReference>
<dbReference type="Pfam" id="PF13414">
    <property type="entry name" value="TPR_11"/>
    <property type="match status" value="1"/>
</dbReference>
<evidence type="ECO:0000256" key="6">
    <source>
        <dbReference type="SAM" id="Coils"/>
    </source>
</evidence>
<feature type="region of interest" description="Disordered" evidence="7">
    <location>
        <begin position="338"/>
        <end position="361"/>
    </location>
</feature>
<evidence type="ECO:0000256" key="3">
    <source>
        <dbReference type="ARBA" id="ARBA00038275"/>
    </source>
</evidence>
<feature type="compositionally biased region" description="Low complexity" evidence="7">
    <location>
        <begin position="233"/>
        <end position="248"/>
    </location>
</feature>
<feature type="repeat" description="TPR" evidence="5">
    <location>
        <begin position="151"/>
        <end position="184"/>
    </location>
</feature>
<keyword evidence="2 5" id="KW-0802">TPR repeat</keyword>
<dbReference type="InterPro" id="IPR011990">
    <property type="entry name" value="TPR-like_helical_dom_sf"/>
</dbReference>
<sequence>MEKAFEIQKQVRDNVKTFQTYMTDLQNWEAEMKRKEAALNGTFEQDLPPVRSKAKKDKPIAVRKKPEKRISASDYQSWEKFDVDKACEEVDMEEVGPVSLDGKMSQQAKLEKLKEEAQYEKERGNTFVKQEKWDEAISCYSRAIELVKDDAIYYANRGLCYLKKDSLHQAETDCTEALRLDPTYVKALQRRATAREKLGSLRSASHDLTEVLRLEPHNHAARKQLDTIKARMGTKGSKSKSSPSSTPTVETKPFVNTKPKMPPKIVELPDEPKPIVVQPTVVDKWRDGIGENITVIKPVKKPPHLRSKRALKHVPIKEIQLGNTSPEKCPTRLKIIELEGNERGDSNNNDSNKIYEQEDERKNISLDLDKSKGDSNLSSPESVKLVSDVIGSEKLQGSLSPPNNEELRGKLSPPNNSVQFMADWKYMKVKTRAEYLSIIDPSKIPSIFENSLESDVLSEVIQVLHSDKDKFKQHTVAAYLKNMCAVKRFSALAMFLSGSDKKLLTDLLNYCKTSENVTENEIADLKNKYEI</sequence>
<reference evidence="9" key="1">
    <citation type="submission" date="2021-12" db="EMBL/GenBank/DDBJ databases">
        <authorList>
            <person name="King R."/>
        </authorList>
    </citation>
    <scope>NUCLEOTIDE SEQUENCE</scope>
</reference>
<evidence type="ECO:0000313" key="9">
    <source>
        <dbReference type="EMBL" id="CAH0682069.1"/>
    </source>
</evidence>